<dbReference type="Proteomes" id="UP001230649">
    <property type="component" value="Unassembled WGS sequence"/>
</dbReference>
<gene>
    <name evidence="1" type="ORF">QFC20_000831</name>
</gene>
<accession>A0ACC2WXK0</accession>
<evidence type="ECO:0000313" key="2">
    <source>
        <dbReference type="Proteomes" id="UP001230649"/>
    </source>
</evidence>
<comment type="caution">
    <text evidence="1">The sequence shown here is derived from an EMBL/GenBank/DDBJ whole genome shotgun (WGS) entry which is preliminary data.</text>
</comment>
<evidence type="ECO:0000313" key="1">
    <source>
        <dbReference type="EMBL" id="KAJ9116151.1"/>
    </source>
</evidence>
<keyword evidence="2" id="KW-1185">Reference proteome</keyword>
<sequence length="163" mass="18447">MFTHEPIDTATVTRAAPQPEDATKNEESSSDDAKNAELKLLIAGIIDRVSAERGSKRLEESPKPPEDEPSPLPASSTLPESSAQSARMVEMQEVKRWRELLKLEDEVKKMAEQLTKRERAMEEKERRLSALETAAKVETDSSPDGDEADVRKDNKRSSIWKWW</sequence>
<name>A0ACC2WXK0_9TREE</name>
<reference evidence="1" key="1">
    <citation type="submission" date="2023-04" db="EMBL/GenBank/DDBJ databases">
        <title>Draft Genome sequencing of Naganishia species isolated from polar environments using Oxford Nanopore Technology.</title>
        <authorList>
            <person name="Leo P."/>
            <person name="Venkateswaran K."/>
        </authorList>
    </citation>
    <scope>NUCLEOTIDE SEQUENCE</scope>
    <source>
        <strain evidence="1">MNA-CCFEE 5262</strain>
    </source>
</reference>
<protein>
    <submittedName>
        <fullName evidence="1">Uncharacterized protein</fullName>
    </submittedName>
</protein>
<proteinExistence type="predicted"/>
<dbReference type="EMBL" id="JASBWS010000004">
    <property type="protein sequence ID" value="KAJ9116151.1"/>
    <property type="molecule type" value="Genomic_DNA"/>
</dbReference>
<organism evidence="1 2">
    <name type="scientific">Naganishia adeliensis</name>
    <dbReference type="NCBI Taxonomy" id="92952"/>
    <lineage>
        <taxon>Eukaryota</taxon>
        <taxon>Fungi</taxon>
        <taxon>Dikarya</taxon>
        <taxon>Basidiomycota</taxon>
        <taxon>Agaricomycotina</taxon>
        <taxon>Tremellomycetes</taxon>
        <taxon>Filobasidiales</taxon>
        <taxon>Filobasidiaceae</taxon>
        <taxon>Naganishia</taxon>
    </lineage>
</organism>